<evidence type="ECO:0000256" key="5">
    <source>
        <dbReference type="ARBA" id="ARBA00022676"/>
    </source>
</evidence>
<evidence type="ECO:0000256" key="3">
    <source>
        <dbReference type="ARBA" id="ARBA00022645"/>
    </source>
</evidence>
<accession>A0ABM9C8J0</accession>
<comment type="subcellular location">
    <subcellularLocation>
        <location evidence="1">Cell membrane</location>
    </subcellularLocation>
</comment>
<dbReference type="InterPro" id="IPR036116">
    <property type="entry name" value="FN3_sf"/>
</dbReference>
<dbReference type="InterPro" id="IPR001264">
    <property type="entry name" value="Glyco_trans_51"/>
</dbReference>
<comment type="catalytic activity">
    <reaction evidence="13">
        <text>Preferential cleavage: (Ac)2-L-Lys-D-Ala-|-D-Ala. Also transpeptidation of peptidyl-alanyl moieties that are N-acyl substituents of D-alanine.</text>
        <dbReference type="EC" id="3.4.16.4"/>
    </reaction>
</comment>
<evidence type="ECO:0000256" key="15">
    <source>
        <dbReference type="SAM" id="MobiDB-lite"/>
    </source>
</evidence>
<evidence type="ECO:0000256" key="8">
    <source>
        <dbReference type="ARBA" id="ARBA00022960"/>
    </source>
</evidence>
<dbReference type="Gene3D" id="2.60.40.10">
    <property type="entry name" value="Immunoglobulins"/>
    <property type="match status" value="2"/>
</dbReference>
<dbReference type="InterPro" id="IPR003961">
    <property type="entry name" value="FN3_dom"/>
</dbReference>
<keyword evidence="4" id="KW-0645">Protease</keyword>
<keyword evidence="3" id="KW-0121">Carboxypeptidase</keyword>
<dbReference type="InterPro" id="IPR012338">
    <property type="entry name" value="Beta-lactam/transpept-like"/>
</dbReference>
<feature type="domain" description="Fibronectin type-III" evidence="17">
    <location>
        <begin position="823"/>
        <end position="916"/>
    </location>
</feature>
<dbReference type="InterPro" id="IPR023346">
    <property type="entry name" value="Lysozyme-like_dom_sf"/>
</dbReference>
<dbReference type="InterPro" id="IPR050396">
    <property type="entry name" value="Glycosyltr_51/Transpeptidase"/>
</dbReference>
<dbReference type="RefSeq" id="WP_236342997.1">
    <property type="nucleotide sequence ID" value="NZ_CAKMMF010000013.1"/>
</dbReference>
<evidence type="ECO:0000256" key="12">
    <source>
        <dbReference type="ARBA" id="ARBA00023316"/>
    </source>
</evidence>
<evidence type="ECO:0000256" key="1">
    <source>
        <dbReference type="ARBA" id="ARBA00004236"/>
    </source>
</evidence>
<dbReference type="PROSITE" id="PS50853">
    <property type="entry name" value="FN3"/>
    <property type="match status" value="2"/>
</dbReference>
<keyword evidence="5 18" id="KW-0328">Glycosyltransferase</keyword>
<organism evidence="18 19">
    <name type="scientific">Paenibacillus plantiphilus</name>
    <dbReference type="NCBI Taxonomy" id="2905650"/>
    <lineage>
        <taxon>Bacteria</taxon>
        <taxon>Bacillati</taxon>
        <taxon>Bacillota</taxon>
        <taxon>Bacilli</taxon>
        <taxon>Bacillales</taxon>
        <taxon>Paenibacillaceae</taxon>
        <taxon>Paenibacillus</taxon>
    </lineage>
</organism>
<keyword evidence="9" id="KW-0573">Peptidoglycan synthesis</keyword>
<evidence type="ECO:0000313" key="18">
    <source>
        <dbReference type="EMBL" id="CAH1207080.1"/>
    </source>
</evidence>
<evidence type="ECO:0000256" key="13">
    <source>
        <dbReference type="ARBA" id="ARBA00034000"/>
    </source>
</evidence>
<keyword evidence="11" id="KW-0511">Multifunctional enzyme</keyword>
<keyword evidence="7" id="KW-0378">Hydrolase</keyword>
<sequence length="1040" mass="114315">MDQDHDLNKNGYSRWRTFGLVSYITVKWIIIFAIMFGLLIGGIVTGYVASNVTDEPIRTRAEIVSKINENAITGFVYFNDGYTPVGQLRTEEDRRLIKYDDLPLHVINAVLAIEDNNFENHLGVDMNGLGRAAKQKLFNEDTQTGGSTLTQQLARRVFLSLDKTDSRKVREIFLSLRLERFLTKKEILTAYLNKVPFGTGANGYNLFGIKAAAKGIFNITDLNKLNIAQAAYLAGLPQRPSAYTAFTSKGKFNEKGFKLAIDRQKLVLTRMLETGRISKGQYDEAAAFDISSSLAKPSEKAYSTFPYLMLEAERQAAEILLMQKDPSLKLADVRKKENAPLVEEAREHLLRGGYHIYTTIDKRIYNMMKKIASDENNFTPTSEEKGIEQIAAIMLDHKTGAILSMMEGRDFYEEQMNHATQMTRQPGSTMKTIAAYLPAIESGLIQPGSIIDDAPMVFKDGQKGFHIPMNSNKKFYGLVTAREALNRSLNLPALKVFNQKVTIPEAWKFTRKLGITTLQPEDDGAQTGVIGGLSLGVTVEELTNAYGSIANNGILHDAYMISKITDGEGNIVYEHKSKPLRVFSEQTAFLMTDMLRTVISDGSGTAHAITSQFKKYGEIPIVGKTGSTQSYGDVWFMGYSPDITLGVWSGYEKQAHTLSKDGRTRARSIWTMIMNEVSAERPELFPTKKFEMPSGIVKATVSSVSGNLPSSLTRQMGMSVTDWFNKKFLPKKRDDSLVKVAYITYNGINYLPHDTTPSDMLKEQVVIKREKPLDELMEEIAKAQSKLPGSSRRSMSAYLPADAGKDAPSKTDPRTDDGADPSAPSNVRIETISANKSYRITFSPSKQKDVVGYRLYRSINQSKYAVIGSPVLAGEDTKFTVHLGAPGEYSYYIKAVDVGGHESAPSAVVTVGSNGAAGSSGTGGTPPPESNVTRPNQQGSNGSEVIPDPNEVAITIASAPWDLKTEPSGSGIKLSWAANAASEQVTAYNIYYRSNENSEFALIGTSSKSEYESPQTSGSFRVTAINEAGESPSSVTVQVN</sequence>
<reference evidence="18" key="1">
    <citation type="submission" date="2022-01" db="EMBL/GenBank/DDBJ databases">
        <authorList>
            <person name="Criscuolo A."/>
        </authorList>
    </citation>
    <scope>NUCLEOTIDE SEQUENCE</scope>
    <source>
        <strain evidence="18">CIP111893</strain>
    </source>
</reference>
<name>A0ABM9C8J0_9BACL</name>
<dbReference type="EMBL" id="CAKMMF010000013">
    <property type="protein sequence ID" value="CAH1207080.1"/>
    <property type="molecule type" value="Genomic_DNA"/>
</dbReference>
<dbReference type="SUPFAM" id="SSF49265">
    <property type="entry name" value="Fibronectin type III"/>
    <property type="match status" value="2"/>
</dbReference>
<feature type="compositionally biased region" description="Basic and acidic residues" evidence="15">
    <location>
        <begin position="803"/>
        <end position="817"/>
    </location>
</feature>
<dbReference type="SUPFAM" id="SSF56601">
    <property type="entry name" value="beta-lactamase/transpeptidase-like"/>
    <property type="match status" value="1"/>
</dbReference>
<dbReference type="PANTHER" id="PTHR32282">
    <property type="entry name" value="BINDING PROTEIN TRANSPEPTIDASE, PUTATIVE-RELATED"/>
    <property type="match status" value="1"/>
</dbReference>
<dbReference type="CDD" id="cd00063">
    <property type="entry name" value="FN3"/>
    <property type="match status" value="2"/>
</dbReference>
<dbReference type="PANTHER" id="PTHR32282:SF11">
    <property type="entry name" value="PENICILLIN-BINDING PROTEIN 1B"/>
    <property type="match status" value="1"/>
</dbReference>
<keyword evidence="19" id="KW-1185">Reference proteome</keyword>
<dbReference type="Gene3D" id="3.40.710.10">
    <property type="entry name" value="DD-peptidase/beta-lactamase superfamily"/>
    <property type="match status" value="1"/>
</dbReference>
<keyword evidence="16" id="KW-0812">Transmembrane</keyword>
<dbReference type="Pfam" id="PF00912">
    <property type="entry name" value="Transgly"/>
    <property type="match status" value="1"/>
</dbReference>
<evidence type="ECO:0000259" key="17">
    <source>
        <dbReference type="PROSITE" id="PS50853"/>
    </source>
</evidence>
<gene>
    <name evidence="18" type="primary">mtgA</name>
    <name evidence="18" type="ORF">PAECIP111893_02687</name>
</gene>
<keyword evidence="6 18" id="KW-0808">Transferase</keyword>
<keyword evidence="16" id="KW-1133">Transmembrane helix</keyword>
<dbReference type="InterPro" id="IPR001460">
    <property type="entry name" value="PCN-bd_Tpept"/>
</dbReference>
<dbReference type="Pfam" id="PF00905">
    <property type="entry name" value="Transpeptidase"/>
    <property type="match status" value="1"/>
</dbReference>
<evidence type="ECO:0000256" key="9">
    <source>
        <dbReference type="ARBA" id="ARBA00022984"/>
    </source>
</evidence>
<evidence type="ECO:0000313" key="19">
    <source>
        <dbReference type="Proteomes" id="UP000838686"/>
    </source>
</evidence>
<keyword evidence="12" id="KW-0961">Cell wall biogenesis/degradation</keyword>
<comment type="caution">
    <text evidence="18">The sequence shown here is derived from an EMBL/GenBank/DDBJ whole genome shotgun (WGS) entry which is preliminary data.</text>
</comment>
<evidence type="ECO:0000256" key="4">
    <source>
        <dbReference type="ARBA" id="ARBA00022670"/>
    </source>
</evidence>
<dbReference type="EC" id="2.4.1.129" evidence="18"/>
<evidence type="ECO:0000256" key="6">
    <source>
        <dbReference type="ARBA" id="ARBA00022679"/>
    </source>
</evidence>
<evidence type="ECO:0000256" key="14">
    <source>
        <dbReference type="ARBA" id="ARBA00049902"/>
    </source>
</evidence>
<dbReference type="InterPro" id="IPR013783">
    <property type="entry name" value="Ig-like_fold"/>
</dbReference>
<dbReference type="SMART" id="SM00060">
    <property type="entry name" value="FN3"/>
    <property type="match status" value="2"/>
</dbReference>
<keyword evidence="8" id="KW-0133">Cell shape</keyword>
<evidence type="ECO:0000256" key="11">
    <source>
        <dbReference type="ARBA" id="ARBA00023268"/>
    </source>
</evidence>
<dbReference type="Gene3D" id="1.10.3810.10">
    <property type="entry name" value="Biosynthetic peptidoglycan transglycosylase-like"/>
    <property type="match status" value="1"/>
</dbReference>
<proteinExistence type="predicted"/>
<feature type="domain" description="Fibronectin type-III" evidence="17">
    <location>
        <begin position="959"/>
        <end position="1040"/>
    </location>
</feature>
<evidence type="ECO:0000256" key="16">
    <source>
        <dbReference type="SAM" id="Phobius"/>
    </source>
</evidence>
<dbReference type="InterPro" id="IPR036950">
    <property type="entry name" value="PBP_transglycosylase"/>
</dbReference>
<keyword evidence="2" id="KW-1003">Cell membrane</keyword>
<protein>
    <submittedName>
        <fullName evidence="18">Biosynthetic peptidoglycan transglycosylase</fullName>
        <ecNumber evidence="18">2.4.1.129</ecNumber>
    </submittedName>
</protein>
<dbReference type="SUPFAM" id="SSF53955">
    <property type="entry name" value="Lysozyme-like"/>
    <property type="match status" value="1"/>
</dbReference>
<feature type="transmembrane region" description="Helical" evidence="16">
    <location>
        <begin position="20"/>
        <end position="49"/>
    </location>
</feature>
<evidence type="ECO:0000256" key="2">
    <source>
        <dbReference type="ARBA" id="ARBA00022475"/>
    </source>
</evidence>
<feature type="compositionally biased region" description="Polar residues" evidence="15">
    <location>
        <begin position="930"/>
        <end position="943"/>
    </location>
</feature>
<evidence type="ECO:0000256" key="10">
    <source>
        <dbReference type="ARBA" id="ARBA00023136"/>
    </source>
</evidence>
<dbReference type="GO" id="GO:0016757">
    <property type="term" value="F:glycosyltransferase activity"/>
    <property type="evidence" value="ECO:0007669"/>
    <property type="project" value="UniProtKB-KW"/>
</dbReference>
<evidence type="ECO:0000256" key="7">
    <source>
        <dbReference type="ARBA" id="ARBA00022801"/>
    </source>
</evidence>
<feature type="region of interest" description="Disordered" evidence="15">
    <location>
        <begin position="911"/>
        <end position="949"/>
    </location>
</feature>
<comment type="catalytic activity">
    <reaction evidence="14">
        <text>[GlcNAc-(1-&gt;4)-Mur2Ac(oyl-L-Ala-gamma-D-Glu-L-Lys-D-Ala-D-Ala)](n)-di-trans,octa-cis-undecaprenyl diphosphate + beta-D-GlcNAc-(1-&gt;4)-Mur2Ac(oyl-L-Ala-gamma-D-Glu-L-Lys-D-Ala-D-Ala)-di-trans,octa-cis-undecaprenyl diphosphate = [GlcNAc-(1-&gt;4)-Mur2Ac(oyl-L-Ala-gamma-D-Glu-L-Lys-D-Ala-D-Ala)](n+1)-di-trans,octa-cis-undecaprenyl diphosphate + di-trans,octa-cis-undecaprenyl diphosphate + H(+)</text>
        <dbReference type="Rhea" id="RHEA:23708"/>
        <dbReference type="Rhea" id="RHEA-COMP:9602"/>
        <dbReference type="Rhea" id="RHEA-COMP:9603"/>
        <dbReference type="ChEBI" id="CHEBI:15378"/>
        <dbReference type="ChEBI" id="CHEBI:58405"/>
        <dbReference type="ChEBI" id="CHEBI:60033"/>
        <dbReference type="ChEBI" id="CHEBI:78435"/>
        <dbReference type="EC" id="2.4.99.28"/>
    </reaction>
</comment>
<feature type="region of interest" description="Disordered" evidence="15">
    <location>
        <begin position="783"/>
        <end position="826"/>
    </location>
</feature>
<keyword evidence="10 16" id="KW-0472">Membrane</keyword>
<dbReference type="Proteomes" id="UP000838686">
    <property type="component" value="Unassembled WGS sequence"/>
</dbReference>